<evidence type="ECO:0000313" key="2">
    <source>
        <dbReference type="EMBL" id="PWJ47603.1"/>
    </source>
</evidence>
<gene>
    <name evidence="2" type="ORF">BXY45_13634</name>
</gene>
<dbReference type="OrthoDB" id="5148992at2"/>
<dbReference type="AlphaFoldDB" id="A0A315ZR60"/>
<dbReference type="Gene3D" id="1.10.10.10">
    <property type="entry name" value="Winged helix-like DNA-binding domain superfamily/Winged helix DNA-binding domain"/>
    <property type="match status" value="1"/>
</dbReference>
<evidence type="ECO:0000256" key="1">
    <source>
        <dbReference type="SAM" id="MobiDB-lite"/>
    </source>
</evidence>
<feature type="compositionally biased region" description="Polar residues" evidence="1">
    <location>
        <begin position="1"/>
        <end position="12"/>
    </location>
</feature>
<proteinExistence type="predicted"/>
<sequence>MGTLDGPTNTSPARDPEAREVRLRDASTVRSLLDPLTRQVLAIFCGRSVETAQAARELGWSTERTAHHVARLHRAGVLREVSRREHSGRAVVTWTAPQVLRGSLDLLPEADVTAVFDEVDAAGRKPFLQALARAAVQRGLLSWDVVVHRKDGEEGGLRLSVSPEGTRWLPGDATERAEQAPPVVLSWLPLALNADQARRLQQTLLDLAAEQPVATGAPTHLCGLFLTPL</sequence>
<dbReference type="InterPro" id="IPR036388">
    <property type="entry name" value="WH-like_DNA-bd_sf"/>
</dbReference>
<name>A0A315ZR60_9ACTN</name>
<feature type="region of interest" description="Disordered" evidence="1">
    <location>
        <begin position="1"/>
        <end position="21"/>
    </location>
</feature>
<dbReference type="EMBL" id="QGDQ01000036">
    <property type="protein sequence ID" value="PWJ47603.1"/>
    <property type="molecule type" value="Genomic_DNA"/>
</dbReference>
<reference evidence="2 3" key="1">
    <citation type="submission" date="2018-03" db="EMBL/GenBank/DDBJ databases">
        <title>Genomic Encyclopedia of Archaeal and Bacterial Type Strains, Phase II (KMG-II): from individual species to whole genera.</title>
        <authorList>
            <person name="Goeker M."/>
        </authorList>
    </citation>
    <scope>NUCLEOTIDE SEQUENCE [LARGE SCALE GENOMIC DNA]</scope>
    <source>
        <strain evidence="2 3">DSM 44889</strain>
    </source>
</reference>
<dbReference type="Proteomes" id="UP000245469">
    <property type="component" value="Unassembled WGS sequence"/>
</dbReference>
<evidence type="ECO:0008006" key="4">
    <source>
        <dbReference type="Google" id="ProtNLM"/>
    </source>
</evidence>
<comment type="caution">
    <text evidence="2">The sequence shown here is derived from an EMBL/GenBank/DDBJ whole genome shotgun (WGS) entry which is preliminary data.</text>
</comment>
<dbReference type="RefSeq" id="WP_146211298.1">
    <property type="nucleotide sequence ID" value="NZ_QGDQ01000036.1"/>
</dbReference>
<keyword evidence="3" id="KW-1185">Reference proteome</keyword>
<accession>A0A315ZR60</accession>
<evidence type="ECO:0000313" key="3">
    <source>
        <dbReference type="Proteomes" id="UP000245469"/>
    </source>
</evidence>
<protein>
    <recommendedName>
        <fullName evidence="4">Helix-turn-helix protein</fullName>
    </recommendedName>
</protein>
<organism evidence="2 3">
    <name type="scientific">Quadrisphaera granulorum</name>
    <dbReference type="NCBI Taxonomy" id="317664"/>
    <lineage>
        <taxon>Bacteria</taxon>
        <taxon>Bacillati</taxon>
        <taxon>Actinomycetota</taxon>
        <taxon>Actinomycetes</taxon>
        <taxon>Kineosporiales</taxon>
        <taxon>Kineosporiaceae</taxon>
        <taxon>Quadrisphaera</taxon>
    </lineage>
</organism>